<keyword evidence="1" id="KW-0732">Signal</keyword>
<feature type="chain" id="PRO_5016953787" evidence="1">
    <location>
        <begin position="25"/>
        <end position="874"/>
    </location>
</feature>
<organism evidence="2 3">
    <name type="scientific">Porphyromonas macacae</name>
    <dbReference type="NCBI Taxonomy" id="28115"/>
    <lineage>
        <taxon>Bacteria</taxon>
        <taxon>Pseudomonadati</taxon>
        <taxon>Bacteroidota</taxon>
        <taxon>Bacteroidia</taxon>
        <taxon>Bacteroidales</taxon>
        <taxon>Porphyromonadaceae</taxon>
        <taxon>Porphyromonas</taxon>
    </lineage>
</organism>
<name>A0A379E6U3_9PORP</name>
<keyword evidence="2" id="KW-0675">Receptor</keyword>
<dbReference type="EMBL" id="UGTF01000002">
    <property type="protein sequence ID" value="SUB88405.1"/>
    <property type="molecule type" value="Genomic_DNA"/>
</dbReference>
<gene>
    <name evidence="2" type="ORF">NCTC11632_00474</name>
</gene>
<accession>A0A379E6U3</accession>
<sequence>MRSRSIRLVLFFFLLLTCFYLVHAQQVSVEGFVMEAGKQKPLEGVMVVVYSVHPRKMVAYTQSDAQGRFRLSFSSVQDVRYELKCSMMSFESSVQPVIDGRKMYNVVLKEKAIDLKEVTIKSRSIFDKGDTVVYVVSQFAGREDKSLSDVLKRVPGIEVDKSGLIKYNGTPVNKFYVEGKDMLGDRYGLATNNIQQQDVARIEVMENHQPIKALEDISFSRNPAINIRLKEQAKSRYIGVARAGAGFTPLLYQGETSLMRFKKSSQMLYTFKANNIGNDVTQETSVQEIAGRISGFGRNYRLKDYVHVAPALLADLEENRTLFNRSYAASANNLWGITENSNLSTQFTYIKNRFDSEREMIMTDYMMDSTVVTNTATQGFRRMRRLTGDFIWETNRKDYFVRNKLSARFITDRTEIENRGTYDNRQQASLPARYYANDLHLIKRIDNKFYTLKSFNSYETKEQELQVIRKKASGIQNIHSHAFYTNTHTHLTFLLKPVMLSVKLGLIGAFRSMESHLTGPENISGVLDNRLNMRYFYPYAETGVSYKKPHWELKGTLPVSFVSYSFYDRLGKEKQHHQQLYVSPALNIRYLPSSRLSTAFSASIDKRSVDEQIFYRGILLNDYRNVSLGITDFDTGSDKRFSWNVSYRDALKRLFFSANISRVLSNYPRIANRVYSKEYIVHGYIGRQTQMKTWMANGNISKGVESINGFISLSAEGTRFNGALYQNDASYGYTSQRWSLTPKITSRLSRWCNISYRFSYSRSKMDMEALRQSYSYRQLFGQFSCGISTGKNWLLHFKAEHYHNEHISGRFKHFFLTDIDFTFNFRDSMEMNLAAKNLFDRRIYDYVQFGELSKMQTVYHVRPRNILFSLYFRI</sequence>
<evidence type="ECO:0000256" key="1">
    <source>
        <dbReference type="SAM" id="SignalP"/>
    </source>
</evidence>
<dbReference type="InterPro" id="IPR008969">
    <property type="entry name" value="CarboxyPept-like_regulatory"/>
</dbReference>
<feature type="signal peptide" evidence="1">
    <location>
        <begin position="1"/>
        <end position="24"/>
    </location>
</feature>
<dbReference type="Proteomes" id="UP000254156">
    <property type="component" value="Unassembled WGS sequence"/>
</dbReference>
<proteinExistence type="predicted"/>
<dbReference type="SUPFAM" id="SSF56935">
    <property type="entry name" value="Porins"/>
    <property type="match status" value="1"/>
</dbReference>
<dbReference type="SUPFAM" id="SSF49464">
    <property type="entry name" value="Carboxypeptidase regulatory domain-like"/>
    <property type="match status" value="1"/>
</dbReference>
<evidence type="ECO:0000313" key="3">
    <source>
        <dbReference type="Proteomes" id="UP000254156"/>
    </source>
</evidence>
<evidence type="ECO:0000313" key="2">
    <source>
        <dbReference type="EMBL" id="SUB88405.1"/>
    </source>
</evidence>
<protein>
    <submittedName>
        <fullName evidence="2">Outer membrane cobalamin receptor protein</fullName>
    </submittedName>
</protein>
<dbReference type="AlphaFoldDB" id="A0A379E6U3"/>
<reference evidence="2 3" key="1">
    <citation type="submission" date="2018-06" db="EMBL/GenBank/DDBJ databases">
        <authorList>
            <consortium name="Pathogen Informatics"/>
            <person name="Doyle S."/>
        </authorList>
    </citation>
    <scope>NUCLEOTIDE SEQUENCE [LARGE SCALE GENOMIC DNA]</scope>
    <source>
        <strain evidence="2 3">NCTC11632</strain>
    </source>
</reference>